<accession>A0AAD5SUH3</accession>
<sequence>MEEERLLESANISSPLLRDTLSKFNLGFQKRLSVSVNKTGFNSTVFIVSEANANRKPNTTTDHILVMKHAANQYSRQAVAREQQKLQLLETQSNMIPRSFGYLVDEAVTPYHYVLSFLLNINGADGMTQCRSHGDSTRDWATSVFTDFYTPKITSRALNMVTGSKQSLPNEIEEESKARENKYNKGETALKQMEHLKAAINLPPDHEFWGGEFRDLVFLHGDCMLPNFLFARQQTFNNQFDWNVTGIVDLADSGYGDKRFDLRAALWSVRYNCELMMRNNTGITGIDWSETMKNVNLADMLADLGIPYTSKNISSNKSQREISETWTVFSDIYDLFNFYVYDEKEE</sequence>
<gene>
    <name evidence="2" type="ORF">HK100_004388</name>
</gene>
<reference evidence="2" key="1">
    <citation type="submission" date="2020-05" db="EMBL/GenBank/DDBJ databases">
        <title>Phylogenomic resolution of chytrid fungi.</title>
        <authorList>
            <person name="Stajich J.E."/>
            <person name="Amses K."/>
            <person name="Simmons R."/>
            <person name="Seto K."/>
            <person name="Myers J."/>
            <person name="Bonds A."/>
            <person name="Quandt C.A."/>
            <person name="Barry K."/>
            <person name="Liu P."/>
            <person name="Grigoriev I."/>
            <person name="Longcore J.E."/>
            <person name="James T.Y."/>
        </authorList>
    </citation>
    <scope>NUCLEOTIDE SEQUENCE</scope>
    <source>
        <strain evidence="2">JEL0513</strain>
    </source>
</reference>
<dbReference type="SUPFAM" id="SSF56112">
    <property type="entry name" value="Protein kinase-like (PK-like)"/>
    <property type="match status" value="1"/>
</dbReference>
<dbReference type="InterPro" id="IPR002575">
    <property type="entry name" value="Aminoglycoside_PTrfase"/>
</dbReference>
<protein>
    <recommendedName>
        <fullName evidence="1">Aminoglycoside phosphotransferase domain-containing protein</fullName>
    </recommendedName>
</protein>
<organism evidence="2 3">
    <name type="scientific">Physocladia obscura</name>
    <dbReference type="NCBI Taxonomy" id="109957"/>
    <lineage>
        <taxon>Eukaryota</taxon>
        <taxon>Fungi</taxon>
        <taxon>Fungi incertae sedis</taxon>
        <taxon>Chytridiomycota</taxon>
        <taxon>Chytridiomycota incertae sedis</taxon>
        <taxon>Chytridiomycetes</taxon>
        <taxon>Chytridiales</taxon>
        <taxon>Chytriomycetaceae</taxon>
        <taxon>Physocladia</taxon>
    </lineage>
</organism>
<comment type="caution">
    <text evidence="2">The sequence shown here is derived from an EMBL/GenBank/DDBJ whole genome shotgun (WGS) entry which is preliminary data.</text>
</comment>
<dbReference type="Gene3D" id="3.90.1200.10">
    <property type="match status" value="1"/>
</dbReference>
<dbReference type="InterPro" id="IPR011009">
    <property type="entry name" value="Kinase-like_dom_sf"/>
</dbReference>
<feature type="domain" description="Aminoglycoside phosphotransferase" evidence="1">
    <location>
        <begin position="206"/>
        <end position="268"/>
    </location>
</feature>
<evidence type="ECO:0000313" key="3">
    <source>
        <dbReference type="Proteomes" id="UP001211907"/>
    </source>
</evidence>
<dbReference type="Pfam" id="PF01636">
    <property type="entry name" value="APH"/>
    <property type="match status" value="1"/>
</dbReference>
<evidence type="ECO:0000313" key="2">
    <source>
        <dbReference type="EMBL" id="KAJ3102327.1"/>
    </source>
</evidence>
<proteinExistence type="predicted"/>
<dbReference type="EMBL" id="JADGJH010002172">
    <property type="protein sequence ID" value="KAJ3102327.1"/>
    <property type="molecule type" value="Genomic_DNA"/>
</dbReference>
<evidence type="ECO:0000259" key="1">
    <source>
        <dbReference type="Pfam" id="PF01636"/>
    </source>
</evidence>
<keyword evidence="3" id="KW-1185">Reference proteome</keyword>
<name>A0AAD5SUH3_9FUNG</name>
<dbReference type="Proteomes" id="UP001211907">
    <property type="component" value="Unassembled WGS sequence"/>
</dbReference>
<dbReference type="AlphaFoldDB" id="A0AAD5SUH3"/>